<name>A0A516H192_9PROT</name>
<dbReference type="Gene3D" id="3.40.50.2300">
    <property type="match status" value="1"/>
</dbReference>
<dbReference type="InterPro" id="IPR001789">
    <property type="entry name" value="Sig_transdc_resp-reg_receiver"/>
</dbReference>
<evidence type="ECO:0000313" key="4">
    <source>
        <dbReference type="EMBL" id="QDO97526.1"/>
    </source>
</evidence>
<evidence type="ECO:0000259" key="3">
    <source>
        <dbReference type="PROSITE" id="PS50110"/>
    </source>
</evidence>
<dbReference type="OrthoDB" id="8019678at2"/>
<sequence>MSFKRILFVDDEMLLRMAMVPGLEEAGYVVDEAGTGKRALEIFRAAYAGISCAVIDIGLPDMKGDSLVGEFRKLSPHLGIVLATGYGDAELVRAFSADPGVRVVAKPYFTEDLLAAIASVGLVIPPAAETERPAIGPA</sequence>
<dbReference type="Proteomes" id="UP000317496">
    <property type="component" value="Chromosome"/>
</dbReference>
<dbReference type="SMART" id="SM00448">
    <property type="entry name" value="REC"/>
    <property type="match status" value="1"/>
</dbReference>
<organism evidence="4 5">
    <name type="scientific">Ferrovibrio terrae</name>
    <dbReference type="NCBI Taxonomy" id="2594003"/>
    <lineage>
        <taxon>Bacteria</taxon>
        <taxon>Pseudomonadati</taxon>
        <taxon>Pseudomonadota</taxon>
        <taxon>Alphaproteobacteria</taxon>
        <taxon>Rhodospirillales</taxon>
        <taxon>Rhodospirillaceae</taxon>
        <taxon>Ferrovibrio</taxon>
    </lineage>
</organism>
<dbReference type="GO" id="GO:0000160">
    <property type="term" value="P:phosphorelay signal transduction system"/>
    <property type="evidence" value="ECO:0007669"/>
    <property type="project" value="InterPro"/>
</dbReference>
<feature type="domain" description="Response regulatory" evidence="3">
    <location>
        <begin position="5"/>
        <end position="121"/>
    </location>
</feature>
<dbReference type="SUPFAM" id="SSF52172">
    <property type="entry name" value="CheY-like"/>
    <property type="match status" value="1"/>
</dbReference>
<dbReference type="InterPro" id="IPR050595">
    <property type="entry name" value="Bact_response_regulator"/>
</dbReference>
<reference evidence="4 5" key="1">
    <citation type="submission" date="2019-07" db="EMBL/GenBank/DDBJ databases">
        <title>Genome sequencing for Ferrovibrio sp. K5.</title>
        <authorList>
            <person name="Park S.-J."/>
        </authorList>
    </citation>
    <scope>NUCLEOTIDE SEQUENCE [LARGE SCALE GENOMIC DNA]</scope>
    <source>
        <strain evidence="4 5">K5</strain>
    </source>
</reference>
<keyword evidence="5" id="KW-1185">Reference proteome</keyword>
<dbReference type="PANTHER" id="PTHR44591:SF21">
    <property type="entry name" value="TWO-COMPONENT RESPONSE REGULATOR"/>
    <property type="match status" value="1"/>
</dbReference>
<evidence type="ECO:0000256" key="2">
    <source>
        <dbReference type="PROSITE-ProRule" id="PRU00169"/>
    </source>
</evidence>
<proteinExistence type="predicted"/>
<dbReference type="Pfam" id="PF00072">
    <property type="entry name" value="Response_reg"/>
    <property type="match status" value="1"/>
</dbReference>
<protein>
    <submittedName>
        <fullName evidence="4">Response regulator</fullName>
    </submittedName>
</protein>
<dbReference type="KEGG" id="fer:FNB15_09715"/>
<dbReference type="PANTHER" id="PTHR44591">
    <property type="entry name" value="STRESS RESPONSE REGULATOR PROTEIN 1"/>
    <property type="match status" value="1"/>
</dbReference>
<evidence type="ECO:0000256" key="1">
    <source>
        <dbReference type="ARBA" id="ARBA00022553"/>
    </source>
</evidence>
<gene>
    <name evidence="4" type="ORF">FNB15_09715</name>
</gene>
<keyword evidence="1 2" id="KW-0597">Phosphoprotein</keyword>
<accession>A0A516H192</accession>
<feature type="modified residue" description="4-aspartylphosphate" evidence="2">
    <location>
        <position position="56"/>
    </location>
</feature>
<dbReference type="InterPro" id="IPR011006">
    <property type="entry name" value="CheY-like_superfamily"/>
</dbReference>
<dbReference type="AlphaFoldDB" id="A0A516H192"/>
<dbReference type="RefSeq" id="WP_144068507.1">
    <property type="nucleotide sequence ID" value="NZ_CP041636.1"/>
</dbReference>
<dbReference type="EMBL" id="CP041636">
    <property type="protein sequence ID" value="QDO97526.1"/>
    <property type="molecule type" value="Genomic_DNA"/>
</dbReference>
<dbReference type="PROSITE" id="PS50110">
    <property type="entry name" value="RESPONSE_REGULATORY"/>
    <property type="match status" value="1"/>
</dbReference>
<evidence type="ECO:0000313" key="5">
    <source>
        <dbReference type="Proteomes" id="UP000317496"/>
    </source>
</evidence>